<sequence length="298" mass="32570">MSAPLVTVLIPAYNAGPYLREALDSVLTQDFRDFELLVIDDGSTDNTDEVLASVSDPRLRVVRQDNTGLVGALNRGLAEARGQFLARMDADDRMGVGRLSAQLAVLTADPSIVSCGTDYELFGAMSGRVRMPRSDAACRQRLLLGSCHCGASVMIRKPILDRSGLEFRTEFAHAEDYRMFAELSEFGRLANVAMIGYEYRIYPHQVSAVHGSQQRIAHQRIAREYAESIGVRPLSDEALTALLWPQVPAGPLPVAAVRALADIARPAASVVIRRPGVETIRFTGRKIVETLAKVRAAH</sequence>
<dbReference type="CDD" id="cd00761">
    <property type="entry name" value="Glyco_tranf_GTA_type"/>
    <property type="match status" value="1"/>
</dbReference>
<organism evidence="2">
    <name type="scientific">Nocardia globerula</name>
    <dbReference type="NCBI Taxonomy" id="1818"/>
    <lineage>
        <taxon>Bacteria</taxon>
        <taxon>Bacillati</taxon>
        <taxon>Actinomycetota</taxon>
        <taxon>Actinomycetes</taxon>
        <taxon>Mycobacteriales</taxon>
        <taxon>Nocardiaceae</taxon>
        <taxon>Nocardia</taxon>
    </lineage>
</organism>
<evidence type="ECO:0000259" key="1">
    <source>
        <dbReference type="Pfam" id="PF00535"/>
    </source>
</evidence>
<accession>A0A652YLF6</accession>
<proteinExistence type="predicted"/>
<dbReference type="PANTHER" id="PTHR43685:SF10">
    <property type="entry name" value="LACTO-N-NEOTETRAOSE BIOSYNTHESIS GLYCOSYL TRANSFERASE LGTA"/>
    <property type="match status" value="1"/>
</dbReference>
<dbReference type="PANTHER" id="PTHR43685">
    <property type="entry name" value="GLYCOSYLTRANSFERASE"/>
    <property type="match status" value="1"/>
</dbReference>
<protein>
    <submittedName>
        <fullName evidence="2">Glycosyl transferase family 2</fullName>
    </submittedName>
</protein>
<dbReference type="SUPFAM" id="SSF53448">
    <property type="entry name" value="Nucleotide-diphospho-sugar transferases"/>
    <property type="match status" value="1"/>
</dbReference>
<dbReference type="InterPro" id="IPR029044">
    <property type="entry name" value="Nucleotide-diphossugar_trans"/>
</dbReference>
<reference evidence="2" key="1">
    <citation type="submission" date="2019-07" db="EMBL/GenBank/DDBJ databases">
        <title>Genomic Encyclopedia of Type Strains, Phase IV (KMG-IV): sequencing the most valuable type-strain genomes for metagenomic binning, comparative biology and taxonomic classification.</title>
        <authorList>
            <person name="Goeker M."/>
        </authorList>
    </citation>
    <scope>NUCLEOTIDE SEQUENCE</scope>
    <source>
        <strain evidence="2">DSM 44596</strain>
    </source>
</reference>
<dbReference type="InterPro" id="IPR001173">
    <property type="entry name" value="Glyco_trans_2-like"/>
</dbReference>
<dbReference type="Gene3D" id="3.90.550.10">
    <property type="entry name" value="Spore Coat Polysaccharide Biosynthesis Protein SpsA, Chain A"/>
    <property type="match status" value="1"/>
</dbReference>
<feature type="domain" description="Glycosyltransferase 2-like" evidence="1">
    <location>
        <begin position="7"/>
        <end position="118"/>
    </location>
</feature>
<comment type="caution">
    <text evidence="2">The sequence shown here is derived from an EMBL/GenBank/DDBJ whole genome shotgun (WGS) entry which is preliminary data.</text>
</comment>
<evidence type="ECO:0000313" key="2">
    <source>
        <dbReference type="EMBL" id="TYQ02453.1"/>
    </source>
</evidence>
<dbReference type="InterPro" id="IPR050834">
    <property type="entry name" value="Glycosyltransf_2"/>
</dbReference>
<dbReference type="AlphaFoldDB" id="A0A652YLF6"/>
<name>A0A652YLF6_NOCGL</name>
<dbReference type="EMBL" id="VNIQ01000006">
    <property type="protein sequence ID" value="TYQ02453.1"/>
    <property type="molecule type" value="Genomic_DNA"/>
</dbReference>
<dbReference type="Pfam" id="PF00535">
    <property type="entry name" value="Glycos_transf_2"/>
    <property type="match status" value="1"/>
</dbReference>
<keyword evidence="2" id="KW-0808">Transferase</keyword>
<gene>
    <name evidence="2" type="ORF">FNL38_106273</name>
</gene>
<dbReference type="GO" id="GO:0016740">
    <property type="term" value="F:transferase activity"/>
    <property type="evidence" value="ECO:0007669"/>
    <property type="project" value="UniProtKB-KW"/>
</dbReference>